<feature type="compositionally biased region" description="Low complexity" evidence="5">
    <location>
        <begin position="633"/>
        <end position="657"/>
    </location>
</feature>
<dbReference type="GO" id="GO:0006397">
    <property type="term" value="P:mRNA processing"/>
    <property type="evidence" value="ECO:0007669"/>
    <property type="project" value="UniProtKB-KW"/>
</dbReference>
<feature type="compositionally biased region" description="Basic and acidic residues" evidence="5">
    <location>
        <begin position="439"/>
        <end position="520"/>
    </location>
</feature>
<evidence type="ECO:0000259" key="6">
    <source>
        <dbReference type="Pfam" id="PF05182"/>
    </source>
</evidence>
<dbReference type="AlphaFoldDB" id="A0A813R0L8"/>
<evidence type="ECO:0000256" key="1">
    <source>
        <dbReference type="ARBA" id="ARBA00004123"/>
    </source>
</evidence>
<comment type="similarity">
    <text evidence="2">Belongs to the FIP1 family.</text>
</comment>
<dbReference type="InterPro" id="IPR007854">
    <property type="entry name" value="Fip1_dom"/>
</dbReference>
<organism evidence="7 9">
    <name type="scientific">Didymodactylos carnosus</name>
    <dbReference type="NCBI Taxonomy" id="1234261"/>
    <lineage>
        <taxon>Eukaryota</taxon>
        <taxon>Metazoa</taxon>
        <taxon>Spiralia</taxon>
        <taxon>Gnathifera</taxon>
        <taxon>Rotifera</taxon>
        <taxon>Eurotatoria</taxon>
        <taxon>Bdelloidea</taxon>
        <taxon>Philodinida</taxon>
        <taxon>Philodinidae</taxon>
        <taxon>Didymodactylos</taxon>
    </lineage>
</organism>
<feature type="compositionally biased region" description="Polar residues" evidence="5">
    <location>
        <begin position="658"/>
        <end position="669"/>
    </location>
</feature>
<dbReference type="GO" id="GO:0005847">
    <property type="term" value="C:mRNA cleavage and polyadenylation specificity factor complex"/>
    <property type="evidence" value="ECO:0007669"/>
    <property type="project" value="TreeGrafter"/>
</dbReference>
<evidence type="ECO:0000256" key="3">
    <source>
        <dbReference type="ARBA" id="ARBA00022664"/>
    </source>
</evidence>
<gene>
    <name evidence="7" type="ORF">GPM918_LOCUS2207</name>
    <name evidence="8" type="ORF">SRO942_LOCUS2207</name>
</gene>
<feature type="compositionally biased region" description="Basic and acidic residues" evidence="5">
    <location>
        <begin position="527"/>
        <end position="543"/>
    </location>
</feature>
<protein>
    <recommendedName>
        <fullName evidence="6">Pre-mRNA polyadenylation factor Fip1 domain-containing protein</fullName>
    </recommendedName>
</protein>
<feature type="region of interest" description="Disordered" evidence="5">
    <location>
        <begin position="419"/>
        <end position="676"/>
    </location>
</feature>
<dbReference type="Proteomes" id="UP000663829">
    <property type="component" value="Unassembled WGS sequence"/>
</dbReference>
<feature type="region of interest" description="Disordered" evidence="5">
    <location>
        <begin position="257"/>
        <end position="356"/>
    </location>
</feature>
<feature type="compositionally biased region" description="Pro residues" evidence="5">
    <location>
        <begin position="280"/>
        <end position="290"/>
    </location>
</feature>
<comment type="caution">
    <text evidence="7">The sequence shown here is derived from an EMBL/GenBank/DDBJ whole genome shotgun (WGS) entry which is preliminary data.</text>
</comment>
<feature type="compositionally biased region" description="Polar residues" evidence="5">
    <location>
        <begin position="310"/>
        <end position="319"/>
    </location>
</feature>
<accession>A0A813R0L8</accession>
<dbReference type="InterPro" id="IPR051187">
    <property type="entry name" value="Pre-mRNA_3'-end_processing_reg"/>
</dbReference>
<feature type="region of interest" description="Disordered" evidence="5">
    <location>
        <begin position="1"/>
        <end position="67"/>
    </location>
</feature>
<keyword evidence="3" id="KW-0507">mRNA processing</keyword>
<evidence type="ECO:0000313" key="8">
    <source>
        <dbReference type="EMBL" id="CAF3558805.1"/>
    </source>
</evidence>
<feature type="compositionally biased region" description="Low complexity" evidence="5">
    <location>
        <begin position="320"/>
        <end position="340"/>
    </location>
</feature>
<dbReference type="Pfam" id="PF05182">
    <property type="entry name" value="Fip1"/>
    <property type="match status" value="1"/>
</dbReference>
<evidence type="ECO:0000256" key="4">
    <source>
        <dbReference type="ARBA" id="ARBA00023242"/>
    </source>
</evidence>
<evidence type="ECO:0000256" key="2">
    <source>
        <dbReference type="ARBA" id="ARBA00007459"/>
    </source>
</evidence>
<proteinExistence type="inferred from homology"/>
<keyword evidence="9" id="KW-1185">Reference proteome</keyword>
<keyword evidence="4" id="KW-0539">Nucleus</keyword>
<feature type="compositionally biased region" description="Basic residues" evidence="5">
    <location>
        <begin position="594"/>
        <end position="604"/>
    </location>
</feature>
<dbReference type="Proteomes" id="UP000681722">
    <property type="component" value="Unassembled WGS sequence"/>
</dbReference>
<evidence type="ECO:0000313" key="7">
    <source>
        <dbReference type="EMBL" id="CAF0776240.1"/>
    </source>
</evidence>
<name>A0A813R0L8_9BILA</name>
<comment type="subcellular location">
    <subcellularLocation>
        <location evidence="1">Nucleus</location>
    </subcellularLocation>
</comment>
<evidence type="ECO:0000313" key="9">
    <source>
        <dbReference type="Proteomes" id="UP000663829"/>
    </source>
</evidence>
<dbReference type="OrthoDB" id="1917198at2759"/>
<reference evidence="7" key="1">
    <citation type="submission" date="2021-02" db="EMBL/GenBank/DDBJ databases">
        <authorList>
            <person name="Nowell W R."/>
        </authorList>
    </citation>
    <scope>NUCLEOTIDE SEQUENCE</scope>
</reference>
<sequence>MSGIEESLPIPITNGLTPSVSMNESINDNPQKVQSHNNVSDNVNEDDESWLYGSNVPSKNKNEDIGDSALAPSVDEVTTHEINSREKITAQITDDNVMDSDDDDDQIEVMIRDFKSPSIYPTARQNSRTAIGVGLGGKPPTKGVDLDAQGQINGVPTFEHDILSAFKDDEKPWKKPGADITDYFNYGFTEDTWGQYCDRQRRLRAENNLARINATSNIQHIPQIGGQIGTVVNKQIRPFVQMKKPVGTIDVIGATDQTSRRPTFETGYDHAPMQFINGPQYPPPGVPAPHPSQSGPNSSIPDLATPPPGFTTQQTMANVTSNSNQQQQSPQHGTSPQHHQIPTLGVGGPHRLPMPGMPMGPPMLRHPQFGPPPQHPFYGGPMPGVMPHERPPMPVGGPYFIPRHQQPWEKTLSAAAVSYHFPPPHNSPNVGLRSPRSATPEDHSSRSSTPEESREEKTKEDRHKDKYNRDHYDRDRRSPKDRYRHREYERSEYERPRSDRDDERRRKSKSRDRDDKYERYSRKRHHREDSRHHREDERYERTSSSHRHRNPQTSHTSFSSPPKGITTTSPDNNDEQQQASQSSSRHSKGDERDRKHKKSSKRSRRSSEERDRDREKDRGERSSGRSKDESRKSSSSNAVTATQALSTSSSSLNAQSADITTSTISNDAAVQSKEND</sequence>
<dbReference type="EMBL" id="CAJNOQ010000236">
    <property type="protein sequence ID" value="CAF0776240.1"/>
    <property type="molecule type" value="Genomic_DNA"/>
</dbReference>
<feature type="domain" description="Pre-mRNA polyadenylation factor Fip1" evidence="6">
    <location>
        <begin position="169"/>
        <end position="204"/>
    </location>
</feature>
<feature type="compositionally biased region" description="Polar residues" evidence="5">
    <location>
        <begin position="14"/>
        <end position="36"/>
    </location>
</feature>
<dbReference type="PANTHER" id="PTHR13484:SF0">
    <property type="entry name" value="PRE-MRNA 3'-END-PROCESSING FACTOR FIP1"/>
    <property type="match status" value="1"/>
</dbReference>
<feature type="compositionally biased region" description="Polar residues" evidence="5">
    <location>
        <begin position="551"/>
        <end position="571"/>
    </location>
</feature>
<feature type="compositionally biased region" description="Basic and acidic residues" evidence="5">
    <location>
        <begin position="605"/>
        <end position="632"/>
    </location>
</feature>
<evidence type="ECO:0000256" key="5">
    <source>
        <dbReference type="SAM" id="MobiDB-lite"/>
    </source>
</evidence>
<dbReference type="PANTHER" id="PTHR13484">
    <property type="entry name" value="FIP1-LIKE 1 PROTEIN"/>
    <property type="match status" value="1"/>
</dbReference>
<dbReference type="EMBL" id="CAJOBC010000236">
    <property type="protein sequence ID" value="CAF3558805.1"/>
    <property type="molecule type" value="Genomic_DNA"/>
</dbReference>